<reference evidence="3 4" key="1">
    <citation type="submission" date="2016-12" db="EMBL/GenBank/DDBJ databases">
        <title>Marinobacter lutaoensis whole genome sequencing.</title>
        <authorList>
            <person name="Verma A."/>
            <person name="Krishnamurthi S."/>
        </authorList>
    </citation>
    <scope>NUCLEOTIDE SEQUENCE [LARGE SCALE GENOMIC DNA]</scope>
    <source>
        <strain evidence="3 4">T5054</strain>
    </source>
</reference>
<feature type="signal peptide" evidence="2">
    <location>
        <begin position="1"/>
        <end position="27"/>
    </location>
</feature>
<accession>A0A1V2DQ02</accession>
<evidence type="ECO:0000313" key="4">
    <source>
        <dbReference type="Proteomes" id="UP000189339"/>
    </source>
</evidence>
<dbReference type="STRING" id="135739.BTO32_14830"/>
<gene>
    <name evidence="3" type="ORF">BTO32_14830</name>
</gene>
<evidence type="ECO:0000256" key="1">
    <source>
        <dbReference type="SAM" id="MobiDB-lite"/>
    </source>
</evidence>
<dbReference type="AlphaFoldDB" id="A0A1V2DQ02"/>
<dbReference type="RefSeq" id="WP_076725431.1">
    <property type="nucleotide sequence ID" value="NZ_MSCW01000009.1"/>
</dbReference>
<keyword evidence="2" id="KW-0732">Signal</keyword>
<dbReference type="EMBL" id="MSCW01000009">
    <property type="protein sequence ID" value="ONF42486.1"/>
    <property type="molecule type" value="Genomic_DNA"/>
</dbReference>
<evidence type="ECO:0000256" key="2">
    <source>
        <dbReference type="SAM" id="SignalP"/>
    </source>
</evidence>
<sequence length="220" mass="22841">MIRLFHKAGHSAAGVSMILVVSMAASALSVAPSSAAAGPLPSGAGCEILSKLREANRETNSAIASGKAQKVVENLPDFDAEEAGCISDYGANLGFGAVTALAKGLLSSLEKAACQAVDNYINDSISKIGVSISAPMDLGELSVSLGRSNSLITVDDSGRELGINFDKVMGDLTENLPTYSGDKIQVDGDMYVDRLPGSQYTTQSRGQSIPTPNYNPGLRR</sequence>
<keyword evidence="4" id="KW-1185">Reference proteome</keyword>
<feature type="region of interest" description="Disordered" evidence="1">
    <location>
        <begin position="195"/>
        <end position="220"/>
    </location>
</feature>
<feature type="compositionally biased region" description="Polar residues" evidence="1">
    <location>
        <begin position="198"/>
        <end position="214"/>
    </location>
</feature>
<evidence type="ECO:0000313" key="3">
    <source>
        <dbReference type="EMBL" id="ONF42486.1"/>
    </source>
</evidence>
<name>A0A1V2DQ02_9GAMM</name>
<organism evidence="3 4">
    <name type="scientific">Marinobacter lutaoensis</name>
    <dbReference type="NCBI Taxonomy" id="135739"/>
    <lineage>
        <taxon>Bacteria</taxon>
        <taxon>Pseudomonadati</taxon>
        <taxon>Pseudomonadota</taxon>
        <taxon>Gammaproteobacteria</taxon>
        <taxon>Pseudomonadales</taxon>
        <taxon>Marinobacteraceae</taxon>
        <taxon>Marinobacter</taxon>
    </lineage>
</organism>
<dbReference type="Proteomes" id="UP000189339">
    <property type="component" value="Unassembled WGS sequence"/>
</dbReference>
<protein>
    <submittedName>
        <fullName evidence="3">Uncharacterized protein</fullName>
    </submittedName>
</protein>
<proteinExistence type="predicted"/>
<comment type="caution">
    <text evidence="3">The sequence shown here is derived from an EMBL/GenBank/DDBJ whole genome shotgun (WGS) entry which is preliminary data.</text>
</comment>
<feature type="chain" id="PRO_5012617952" evidence="2">
    <location>
        <begin position="28"/>
        <end position="220"/>
    </location>
</feature>
<dbReference type="OrthoDB" id="9934731at2"/>